<sequence length="449" mass="51435">MTDKNATELKNKIRQQFDFGPYPRFLIDESPKDRPNLLYIHNLATPYYLRNQKVIESEGKLILDAGCGTGYKALALAFANPGAKIIGIDLSERSIELARERFKYQNCQQGEFHVLGIDDLPNLELEFDYINCDELLYLFPDPSQALQAMKSVLKPQGIIRSNLHSSLQRFSYFRAQSAFKLMGLMNDNPEEMEIDIAVEIIKSLKNGVDLKKTTWSSKYEDDDTRKEETLMNYLFQGDKGFTIPDLFAALQVAGLEFIDMVNWRQWDLMELFENPEDLPVFLALSLPEATIEEKLHLFELLHPAHRLLDFWCGHPGQSQAFLPIEQWTDEDWKAAKVNLHPQLKTSEVKQELSNCCQNLTLLDVGKLLPIDGGKVVSLDVTLAACLLPPLFEGSQSIEFLVERWLKFRPIDLETLEETSWEEVFNKFKSTLTGLEAHGYVFLENQSSIV</sequence>
<evidence type="ECO:0000313" key="3">
    <source>
        <dbReference type="Proteomes" id="UP000654482"/>
    </source>
</evidence>
<dbReference type="AlphaFoldDB" id="A0A8J7DYD5"/>
<protein>
    <submittedName>
        <fullName evidence="2">Class I SAM-dependent methyltransferase</fullName>
    </submittedName>
</protein>
<dbReference type="Pfam" id="PF13847">
    <property type="entry name" value="Methyltransf_31"/>
    <property type="match status" value="1"/>
</dbReference>
<feature type="domain" description="Methyltransferase" evidence="1">
    <location>
        <begin position="58"/>
        <end position="171"/>
    </location>
</feature>
<dbReference type="GO" id="GO:0008168">
    <property type="term" value="F:methyltransferase activity"/>
    <property type="evidence" value="ECO:0007669"/>
    <property type="project" value="UniProtKB-KW"/>
</dbReference>
<dbReference type="RefSeq" id="WP_194030606.1">
    <property type="nucleotide sequence ID" value="NZ_JADEWZ010000026.1"/>
</dbReference>
<dbReference type="EMBL" id="JADEWZ010000026">
    <property type="protein sequence ID" value="MBE9117518.1"/>
    <property type="molecule type" value="Genomic_DNA"/>
</dbReference>
<dbReference type="InterPro" id="IPR025714">
    <property type="entry name" value="Methyltranfer_dom"/>
</dbReference>
<keyword evidence="2" id="KW-0808">Transferase</keyword>
<keyword evidence="3" id="KW-1185">Reference proteome</keyword>
<evidence type="ECO:0000259" key="1">
    <source>
        <dbReference type="Pfam" id="PF13847"/>
    </source>
</evidence>
<evidence type="ECO:0000313" key="2">
    <source>
        <dbReference type="EMBL" id="MBE9117518.1"/>
    </source>
</evidence>
<dbReference type="SUPFAM" id="SSF53335">
    <property type="entry name" value="S-adenosyl-L-methionine-dependent methyltransferases"/>
    <property type="match status" value="1"/>
</dbReference>
<dbReference type="InterPro" id="IPR029063">
    <property type="entry name" value="SAM-dependent_MTases_sf"/>
</dbReference>
<proteinExistence type="predicted"/>
<reference evidence="2" key="1">
    <citation type="submission" date="2020-10" db="EMBL/GenBank/DDBJ databases">
        <authorList>
            <person name="Castelo-Branco R."/>
            <person name="Eusebio N."/>
            <person name="Adriana R."/>
            <person name="Vieira A."/>
            <person name="Brugerolle De Fraissinette N."/>
            <person name="Rezende De Castro R."/>
            <person name="Schneider M.P."/>
            <person name="Vasconcelos V."/>
            <person name="Leao P.N."/>
        </authorList>
    </citation>
    <scope>NUCLEOTIDE SEQUENCE</scope>
    <source>
        <strain evidence="2">LEGE 07157</strain>
    </source>
</reference>
<dbReference type="CDD" id="cd02440">
    <property type="entry name" value="AdoMet_MTases"/>
    <property type="match status" value="1"/>
</dbReference>
<keyword evidence="2" id="KW-0489">Methyltransferase</keyword>
<dbReference type="Gene3D" id="3.40.50.150">
    <property type="entry name" value="Vaccinia Virus protein VP39"/>
    <property type="match status" value="1"/>
</dbReference>
<gene>
    <name evidence="2" type="ORF">IQ249_16590</name>
</gene>
<organism evidence="2 3">
    <name type="scientific">Lusitaniella coriacea LEGE 07157</name>
    <dbReference type="NCBI Taxonomy" id="945747"/>
    <lineage>
        <taxon>Bacteria</taxon>
        <taxon>Bacillati</taxon>
        <taxon>Cyanobacteriota</taxon>
        <taxon>Cyanophyceae</taxon>
        <taxon>Spirulinales</taxon>
        <taxon>Lusitaniellaceae</taxon>
        <taxon>Lusitaniella</taxon>
    </lineage>
</organism>
<accession>A0A8J7DYD5</accession>
<comment type="caution">
    <text evidence="2">The sequence shown here is derived from an EMBL/GenBank/DDBJ whole genome shotgun (WGS) entry which is preliminary data.</text>
</comment>
<dbReference type="PANTHER" id="PTHR43591:SF24">
    <property type="entry name" value="2-METHOXY-6-POLYPRENYL-1,4-BENZOQUINOL METHYLASE, MITOCHONDRIAL"/>
    <property type="match status" value="1"/>
</dbReference>
<dbReference type="Proteomes" id="UP000654482">
    <property type="component" value="Unassembled WGS sequence"/>
</dbReference>
<dbReference type="PANTHER" id="PTHR43591">
    <property type="entry name" value="METHYLTRANSFERASE"/>
    <property type="match status" value="1"/>
</dbReference>
<name>A0A8J7DYD5_9CYAN</name>
<dbReference type="GO" id="GO:0032259">
    <property type="term" value="P:methylation"/>
    <property type="evidence" value="ECO:0007669"/>
    <property type="project" value="UniProtKB-KW"/>
</dbReference>